<dbReference type="GO" id="GO:0006865">
    <property type="term" value="P:amino acid transport"/>
    <property type="evidence" value="ECO:0007669"/>
    <property type="project" value="UniProtKB-KW"/>
</dbReference>
<dbReference type="Proteomes" id="UP000179076">
    <property type="component" value="Unassembled WGS sequence"/>
</dbReference>
<feature type="transmembrane region" description="Helical" evidence="9">
    <location>
        <begin position="91"/>
        <end position="114"/>
    </location>
</feature>
<evidence type="ECO:0000256" key="9">
    <source>
        <dbReference type="SAM" id="Phobius"/>
    </source>
</evidence>
<organism evidence="10 11">
    <name type="scientific">Candidatus Muproteobacteria bacterium RBG_16_60_9</name>
    <dbReference type="NCBI Taxonomy" id="1817755"/>
    <lineage>
        <taxon>Bacteria</taxon>
        <taxon>Pseudomonadati</taxon>
        <taxon>Pseudomonadota</taxon>
        <taxon>Candidatus Muproteobacteria</taxon>
    </lineage>
</organism>
<dbReference type="Pfam" id="PF02653">
    <property type="entry name" value="BPD_transp_2"/>
    <property type="match status" value="1"/>
</dbReference>
<feature type="transmembrane region" description="Helical" evidence="9">
    <location>
        <begin position="60"/>
        <end position="79"/>
    </location>
</feature>
<evidence type="ECO:0000256" key="2">
    <source>
        <dbReference type="ARBA" id="ARBA00022448"/>
    </source>
</evidence>
<protein>
    <submittedName>
        <fullName evidence="10">ABC transporter permease</fullName>
    </submittedName>
</protein>
<dbReference type="GO" id="GO:0022857">
    <property type="term" value="F:transmembrane transporter activity"/>
    <property type="evidence" value="ECO:0007669"/>
    <property type="project" value="InterPro"/>
</dbReference>
<proteinExistence type="inferred from homology"/>
<gene>
    <name evidence="10" type="ORF">A2W18_06310</name>
</gene>
<comment type="similarity">
    <text evidence="8">Belongs to the binding-protein-dependent transport system permease family. LivHM subfamily.</text>
</comment>
<dbReference type="GO" id="GO:0005886">
    <property type="term" value="C:plasma membrane"/>
    <property type="evidence" value="ECO:0007669"/>
    <property type="project" value="UniProtKB-SubCell"/>
</dbReference>
<keyword evidence="2" id="KW-0813">Transport</keyword>
<sequence length="290" mass="30696">MEAFLQQVLSGLATGGIYASVALALVMIYKATHLVNFAQGEMAMFSTYIAWQLITWGMPYWGAFFLAIAISFVGGVIIERTIIRPFESHDAILAVITVFIGLLLILNSVAGWTWEYIIKVFPSPFPTRSYVGGALSGHQFGLLGVTLAMLALVFVFFRFTPLGLAMRAAAENPTSSRLVGINASWMLALGWGLAAAIGAVAGMMVAPIVFLDPGMMGGILIYGFAGALLGGIDNPWGAVVGGFLVGVLENIMGVYVVGTELKLTVALVLIIGVLIAKPSGLFGKTLVTRV</sequence>
<name>A0A1F6VBH0_9PROT</name>
<dbReference type="PANTHER" id="PTHR11795">
    <property type="entry name" value="BRANCHED-CHAIN AMINO ACID TRANSPORT SYSTEM PERMEASE PROTEIN LIVH"/>
    <property type="match status" value="1"/>
</dbReference>
<evidence type="ECO:0000256" key="3">
    <source>
        <dbReference type="ARBA" id="ARBA00022475"/>
    </source>
</evidence>
<dbReference type="InterPro" id="IPR001851">
    <property type="entry name" value="ABC_transp_permease"/>
</dbReference>
<evidence type="ECO:0000256" key="7">
    <source>
        <dbReference type="ARBA" id="ARBA00023136"/>
    </source>
</evidence>
<feature type="transmembrane region" description="Helical" evidence="9">
    <location>
        <begin position="263"/>
        <end position="283"/>
    </location>
</feature>
<feature type="transmembrane region" description="Helical" evidence="9">
    <location>
        <begin position="208"/>
        <end position="229"/>
    </location>
</feature>
<evidence type="ECO:0000256" key="6">
    <source>
        <dbReference type="ARBA" id="ARBA00022989"/>
    </source>
</evidence>
<keyword evidence="5" id="KW-0029">Amino-acid transport</keyword>
<evidence type="ECO:0000313" key="11">
    <source>
        <dbReference type="Proteomes" id="UP000179076"/>
    </source>
</evidence>
<accession>A0A1F6VBH0</accession>
<keyword evidence="7 9" id="KW-0472">Membrane</keyword>
<feature type="transmembrane region" description="Helical" evidence="9">
    <location>
        <begin position="236"/>
        <end position="257"/>
    </location>
</feature>
<dbReference type="InterPro" id="IPR052157">
    <property type="entry name" value="BCAA_transport_permease"/>
</dbReference>
<keyword evidence="3" id="KW-1003">Cell membrane</keyword>
<dbReference type="EMBL" id="MFSP01000074">
    <property type="protein sequence ID" value="OGI66918.1"/>
    <property type="molecule type" value="Genomic_DNA"/>
</dbReference>
<evidence type="ECO:0000313" key="10">
    <source>
        <dbReference type="EMBL" id="OGI66918.1"/>
    </source>
</evidence>
<evidence type="ECO:0000256" key="4">
    <source>
        <dbReference type="ARBA" id="ARBA00022692"/>
    </source>
</evidence>
<keyword evidence="4 9" id="KW-0812">Transmembrane</keyword>
<evidence type="ECO:0000256" key="5">
    <source>
        <dbReference type="ARBA" id="ARBA00022970"/>
    </source>
</evidence>
<dbReference type="AlphaFoldDB" id="A0A1F6VBH0"/>
<feature type="transmembrane region" description="Helical" evidence="9">
    <location>
        <begin position="134"/>
        <end position="157"/>
    </location>
</feature>
<feature type="transmembrane region" description="Helical" evidence="9">
    <location>
        <begin position="178"/>
        <end position="202"/>
    </location>
</feature>
<reference evidence="10 11" key="1">
    <citation type="journal article" date="2016" name="Nat. Commun.">
        <title>Thousands of microbial genomes shed light on interconnected biogeochemical processes in an aquifer system.</title>
        <authorList>
            <person name="Anantharaman K."/>
            <person name="Brown C.T."/>
            <person name="Hug L.A."/>
            <person name="Sharon I."/>
            <person name="Castelle C.J."/>
            <person name="Probst A.J."/>
            <person name="Thomas B.C."/>
            <person name="Singh A."/>
            <person name="Wilkins M.J."/>
            <person name="Karaoz U."/>
            <person name="Brodie E.L."/>
            <person name="Williams K.H."/>
            <person name="Hubbard S.S."/>
            <person name="Banfield J.F."/>
        </authorList>
    </citation>
    <scope>NUCLEOTIDE SEQUENCE [LARGE SCALE GENOMIC DNA]</scope>
</reference>
<comment type="subcellular location">
    <subcellularLocation>
        <location evidence="1">Cell membrane</location>
        <topology evidence="1">Multi-pass membrane protein</topology>
    </subcellularLocation>
</comment>
<evidence type="ECO:0000256" key="8">
    <source>
        <dbReference type="ARBA" id="ARBA00037998"/>
    </source>
</evidence>
<dbReference type="PANTHER" id="PTHR11795:SF451">
    <property type="entry name" value="ABC TRANSPORTER PERMEASE PROTEIN"/>
    <property type="match status" value="1"/>
</dbReference>
<keyword evidence="6 9" id="KW-1133">Transmembrane helix</keyword>
<feature type="transmembrane region" description="Helical" evidence="9">
    <location>
        <begin position="6"/>
        <end position="27"/>
    </location>
</feature>
<evidence type="ECO:0000256" key="1">
    <source>
        <dbReference type="ARBA" id="ARBA00004651"/>
    </source>
</evidence>
<comment type="caution">
    <text evidence="10">The sequence shown here is derived from an EMBL/GenBank/DDBJ whole genome shotgun (WGS) entry which is preliminary data.</text>
</comment>
<dbReference type="CDD" id="cd06582">
    <property type="entry name" value="TM_PBP1_LivH_like"/>
    <property type="match status" value="1"/>
</dbReference>